<proteinExistence type="predicted"/>
<comment type="caution">
    <text evidence="2">The sequence shown here is derived from an EMBL/GenBank/DDBJ whole genome shotgun (WGS) entry which is preliminary data.</text>
</comment>
<evidence type="ECO:0000313" key="3">
    <source>
        <dbReference type="Proteomes" id="UP000176650"/>
    </source>
</evidence>
<keyword evidence="1" id="KW-0812">Transmembrane</keyword>
<sequence length="227" mass="24641">MEKQKMHARRDDEAEELVSEEGSRWGMVKSIVTVLIVVGVLSSWWYGFGKSVASVKSAAISVKSGIASALTFGKSATIVDEELSTTGSDSIAMNEEIVTDSSWQIRKPEQGDSIWNVYKAGIGADAGVSFQAQTVNGLKNITVLKNSIPQTSLADNSLSQNKEYTFVSQEAQARYAGKVAEANKKLQSGTHLQDLDTTLRLAYLVANAPSYEFLNSLPSQDIQNLLE</sequence>
<reference evidence="2 3" key="1">
    <citation type="journal article" date="2016" name="Nat. Commun.">
        <title>Thousands of microbial genomes shed light on interconnected biogeochemical processes in an aquifer system.</title>
        <authorList>
            <person name="Anantharaman K."/>
            <person name="Brown C.T."/>
            <person name="Hug L.A."/>
            <person name="Sharon I."/>
            <person name="Castelle C.J."/>
            <person name="Probst A.J."/>
            <person name="Thomas B.C."/>
            <person name="Singh A."/>
            <person name="Wilkins M.J."/>
            <person name="Karaoz U."/>
            <person name="Brodie E.L."/>
            <person name="Williams K.H."/>
            <person name="Hubbard S.S."/>
            <person name="Banfield J.F."/>
        </authorList>
    </citation>
    <scope>NUCLEOTIDE SEQUENCE [LARGE SCALE GENOMIC DNA]</scope>
</reference>
<name>A0A1F5BVY9_9BACT</name>
<keyword evidence="1" id="KW-0472">Membrane</keyword>
<evidence type="ECO:0000313" key="2">
    <source>
        <dbReference type="EMBL" id="OGD34774.1"/>
    </source>
</evidence>
<organism evidence="2 3">
    <name type="scientific">Candidatus Azambacteria bacterium RIFCSPLOWO2_01_FULL_46_25</name>
    <dbReference type="NCBI Taxonomy" id="1797298"/>
    <lineage>
        <taxon>Bacteria</taxon>
        <taxon>Candidatus Azamiibacteriota</taxon>
    </lineage>
</organism>
<dbReference type="STRING" id="1797298.A2988_04760"/>
<accession>A0A1F5BVY9</accession>
<dbReference type="AlphaFoldDB" id="A0A1F5BVY9"/>
<protein>
    <submittedName>
        <fullName evidence="2">Uncharacterized protein</fullName>
    </submittedName>
</protein>
<evidence type="ECO:0000256" key="1">
    <source>
        <dbReference type="SAM" id="Phobius"/>
    </source>
</evidence>
<dbReference type="EMBL" id="MEYS01000001">
    <property type="protein sequence ID" value="OGD34774.1"/>
    <property type="molecule type" value="Genomic_DNA"/>
</dbReference>
<dbReference type="Proteomes" id="UP000176650">
    <property type="component" value="Unassembled WGS sequence"/>
</dbReference>
<keyword evidence="1" id="KW-1133">Transmembrane helix</keyword>
<feature type="transmembrane region" description="Helical" evidence="1">
    <location>
        <begin position="31"/>
        <end position="48"/>
    </location>
</feature>
<gene>
    <name evidence="2" type="ORF">A2988_04760</name>
</gene>